<evidence type="ECO:0000256" key="5">
    <source>
        <dbReference type="RuleBase" id="RU000489"/>
    </source>
</evidence>
<dbReference type="InterPro" id="IPR017853">
    <property type="entry name" value="GH"/>
</dbReference>
<dbReference type="Proteomes" id="UP001595526">
    <property type="component" value="Unassembled WGS sequence"/>
</dbReference>
<keyword evidence="3 5" id="KW-0378">Hydrolase</keyword>
<accession>A0ABV7JPU3</accession>
<organism evidence="8 9">
    <name type="scientific">Parapedobacter deserti</name>
    <dbReference type="NCBI Taxonomy" id="1912957"/>
    <lineage>
        <taxon>Bacteria</taxon>
        <taxon>Pseudomonadati</taxon>
        <taxon>Bacteroidota</taxon>
        <taxon>Sphingobacteriia</taxon>
        <taxon>Sphingobacteriales</taxon>
        <taxon>Sphingobacteriaceae</taxon>
        <taxon>Parapedobacter</taxon>
    </lineage>
</organism>
<evidence type="ECO:0000256" key="1">
    <source>
        <dbReference type="ARBA" id="ARBA00000822"/>
    </source>
</evidence>
<dbReference type="InterPro" id="IPR011583">
    <property type="entry name" value="Chitinase_II/V-like_cat"/>
</dbReference>
<dbReference type="PANTHER" id="PTHR11177:SF317">
    <property type="entry name" value="CHITINASE 12-RELATED"/>
    <property type="match status" value="1"/>
</dbReference>
<dbReference type="PROSITE" id="PS51910">
    <property type="entry name" value="GH18_2"/>
    <property type="match status" value="1"/>
</dbReference>
<proteinExistence type="inferred from homology"/>
<evidence type="ECO:0000256" key="3">
    <source>
        <dbReference type="ARBA" id="ARBA00022801"/>
    </source>
</evidence>
<dbReference type="Gene3D" id="3.40.5.30">
    <property type="entry name" value="(Trans)glycosidases - domain 2"/>
    <property type="match status" value="1"/>
</dbReference>
<dbReference type="SMART" id="SM00636">
    <property type="entry name" value="Glyco_18"/>
    <property type="match status" value="1"/>
</dbReference>
<dbReference type="InterPro" id="IPR001223">
    <property type="entry name" value="Glyco_hydro18_cat"/>
</dbReference>
<dbReference type="SUPFAM" id="SSF51445">
    <property type="entry name" value="(Trans)glycosidases"/>
    <property type="match status" value="1"/>
</dbReference>
<feature type="domain" description="GH18" evidence="7">
    <location>
        <begin position="37"/>
        <end position="329"/>
    </location>
</feature>
<comment type="caution">
    <text evidence="8">The sequence shown here is derived from an EMBL/GenBank/DDBJ whole genome shotgun (WGS) entry which is preliminary data.</text>
</comment>
<protein>
    <recommendedName>
        <fullName evidence="2">chitinase</fullName>
        <ecNumber evidence="2">3.2.1.14</ecNumber>
    </recommendedName>
</protein>
<gene>
    <name evidence="8" type="ORF">ACFOET_15055</name>
</gene>
<evidence type="ECO:0000259" key="7">
    <source>
        <dbReference type="PROSITE" id="PS51910"/>
    </source>
</evidence>
<evidence type="ECO:0000256" key="4">
    <source>
        <dbReference type="ARBA" id="ARBA00023295"/>
    </source>
</evidence>
<keyword evidence="9" id="KW-1185">Reference proteome</keyword>
<evidence type="ECO:0000256" key="2">
    <source>
        <dbReference type="ARBA" id="ARBA00012729"/>
    </source>
</evidence>
<dbReference type="GO" id="GO:0016787">
    <property type="term" value="F:hydrolase activity"/>
    <property type="evidence" value="ECO:0007669"/>
    <property type="project" value="UniProtKB-KW"/>
</dbReference>
<sequence>MGRRVVAIMISFAWSLVCGQACEKGLRGTERGDSPNLRVLGYVFTSDWRAVTSRIEWTKITDLNVAFINPDVSGNFFVPEGVAQLVNVAHQEGIRVFFSIGGGSPPAHLEQLLASSEGCTKLVDGIAGVLERYGFDGVDIDLENALINEHYAPFVASVAKSVRPMGKLVTAALARWNADQIADETLAHYDFINIMSYDATGPWNLDNPGPHSPYQMAVDDFMYFNQTRGVAASRLFIGLPFYGYGFGPGAPESIYYRDIVARWPEGASKDEISLPAGGKIYYNGMPTIRQKTQFALENGAGGVMIWHLLHDAENEWSLLHTIQETIYQPLK</sequence>
<dbReference type="InterPro" id="IPR001579">
    <property type="entry name" value="Glyco_hydro_18_chit_AS"/>
</dbReference>
<dbReference type="InterPro" id="IPR050314">
    <property type="entry name" value="Glycosyl_Hydrlase_18"/>
</dbReference>
<evidence type="ECO:0000256" key="6">
    <source>
        <dbReference type="RuleBase" id="RU004453"/>
    </source>
</evidence>
<dbReference type="PROSITE" id="PS01095">
    <property type="entry name" value="GH18_1"/>
    <property type="match status" value="1"/>
</dbReference>
<dbReference type="EC" id="3.2.1.14" evidence="2"/>
<reference evidence="9" key="1">
    <citation type="journal article" date="2019" name="Int. J. Syst. Evol. Microbiol.">
        <title>The Global Catalogue of Microorganisms (GCM) 10K type strain sequencing project: providing services to taxonomists for standard genome sequencing and annotation.</title>
        <authorList>
            <consortium name="The Broad Institute Genomics Platform"/>
            <consortium name="The Broad Institute Genome Sequencing Center for Infectious Disease"/>
            <person name="Wu L."/>
            <person name="Ma J."/>
        </authorList>
    </citation>
    <scope>NUCLEOTIDE SEQUENCE [LARGE SCALE GENOMIC DNA]</scope>
    <source>
        <strain evidence="9">KCTC 52416</strain>
    </source>
</reference>
<keyword evidence="4 5" id="KW-0326">Glycosidase</keyword>
<comment type="catalytic activity">
    <reaction evidence="1">
        <text>Random endo-hydrolysis of N-acetyl-beta-D-glucosaminide (1-&gt;4)-beta-linkages in chitin and chitodextrins.</text>
        <dbReference type="EC" id="3.2.1.14"/>
    </reaction>
</comment>
<comment type="similarity">
    <text evidence="6">Belongs to the glycosyl hydrolase 18 family.</text>
</comment>
<evidence type="ECO:0000313" key="8">
    <source>
        <dbReference type="EMBL" id="MFC3198940.1"/>
    </source>
</evidence>
<dbReference type="Pfam" id="PF00704">
    <property type="entry name" value="Glyco_hydro_18"/>
    <property type="match status" value="1"/>
</dbReference>
<dbReference type="EMBL" id="JBHRTA010000038">
    <property type="protein sequence ID" value="MFC3198940.1"/>
    <property type="molecule type" value="Genomic_DNA"/>
</dbReference>
<dbReference type="PANTHER" id="PTHR11177">
    <property type="entry name" value="CHITINASE"/>
    <property type="match status" value="1"/>
</dbReference>
<dbReference type="Gene3D" id="3.20.20.80">
    <property type="entry name" value="Glycosidases"/>
    <property type="match status" value="1"/>
</dbReference>
<name>A0ABV7JPU3_9SPHI</name>
<evidence type="ECO:0000313" key="9">
    <source>
        <dbReference type="Proteomes" id="UP001595526"/>
    </source>
</evidence>